<dbReference type="RefSeq" id="WP_097144754.1">
    <property type="nucleotide sequence ID" value="NZ_OBEA01000002.1"/>
</dbReference>
<keyword evidence="3" id="KW-0503">Monooxygenase</keyword>
<dbReference type="InterPro" id="IPR007138">
    <property type="entry name" value="ABM_dom"/>
</dbReference>
<dbReference type="PANTHER" id="PTHR34474:SF2">
    <property type="entry name" value="SIGNAL TRANSDUCTION PROTEIN TRAP"/>
    <property type="match status" value="1"/>
</dbReference>
<evidence type="ECO:0000259" key="1">
    <source>
        <dbReference type="PROSITE" id="PS51725"/>
    </source>
</evidence>
<name>A0A285IEL5_9RHOB</name>
<dbReference type="PANTHER" id="PTHR34474">
    <property type="entry name" value="SIGNAL TRANSDUCTION PROTEIN TRAP"/>
    <property type="match status" value="1"/>
</dbReference>
<sequence>MSYIAMNRFKVRPGHEATFEDIWKSRESRLKELEGFRGFSLLKGAEAEDHVLYATHTLWSSKEDFEAWTRSEQFRDAHKNAGNSRTREALMGPPQFEGFDAVLEEA</sequence>
<accession>A0A285IEL5</accession>
<dbReference type="EMBL" id="PGTD01000016">
    <property type="protein sequence ID" value="PJE29159.1"/>
    <property type="molecule type" value="Genomic_DNA"/>
</dbReference>
<dbReference type="PROSITE" id="PS51725">
    <property type="entry name" value="ABM"/>
    <property type="match status" value="1"/>
</dbReference>
<dbReference type="AlphaFoldDB" id="A0A285IEL5"/>
<keyword evidence="5" id="KW-1185">Reference proteome</keyword>
<protein>
    <submittedName>
        <fullName evidence="2">Antibiotic biosynthesis monooxygenase</fullName>
    </submittedName>
    <submittedName>
        <fullName evidence="3">Heme-degrading monooxygenase HmoA</fullName>
    </submittedName>
</protein>
<dbReference type="InterPro" id="IPR050404">
    <property type="entry name" value="Heme-degrading_MO"/>
</dbReference>
<reference evidence="2 5" key="2">
    <citation type="journal article" date="2018" name="Int. J. Syst. Evol. Microbiol.">
        <title>Pseudooceanicola lipolyticus sp. nov., a marine alphaproteobacterium, reclassification of Oceanicola flagellatus as Pseudooceanicola flagellatus comb. nov. and emended description of the genus Pseudooceanicola.</title>
        <authorList>
            <person name="Huang M.-M."/>
            <person name="Guo L.-L."/>
            <person name="Wu Y.-H."/>
            <person name="Lai Q.-L."/>
            <person name="Shao Z.-Z."/>
            <person name="Wang C.-S."/>
            <person name="Wu M."/>
            <person name="Xu X.-W."/>
        </authorList>
    </citation>
    <scope>NUCLEOTIDE SEQUENCE [LARGE SCALE GENOMIC DNA]</scope>
    <source>
        <strain evidence="2 5">Ar-45</strain>
    </source>
</reference>
<dbReference type="OrthoDB" id="9798115at2"/>
<dbReference type="Proteomes" id="UP000231655">
    <property type="component" value="Unassembled WGS sequence"/>
</dbReference>
<dbReference type="EMBL" id="OBEA01000002">
    <property type="protein sequence ID" value="SNY46414.1"/>
    <property type="molecule type" value="Genomic_DNA"/>
</dbReference>
<dbReference type="SUPFAM" id="SSF54909">
    <property type="entry name" value="Dimeric alpha+beta barrel"/>
    <property type="match status" value="1"/>
</dbReference>
<feature type="domain" description="ABM" evidence="1">
    <location>
        <begin position="3"/>
        <end position="99"/>
    </location>
</feature>
<evidence type="ECO:0000313" key="4">
    <source>
        <dbReference type="Proteomes" id="UP000231655"/>
    </source>
</evidence>
<evidence type="ECO:0000313" key="5">
    <source>
        <dbReference type="Proteomes" id="UP000231702"/>
    </source>
</evidence>
<organism evidence="3 4">
    <name type="scientific">Pseudooceanicola antarcticus</name>
    <dbReference type="NCBI Taxonomy" id="1247613"/>
    <lineage>
        <taxon>Bacteria</taxon>
        <taxon>Pseudomonadati</taxon>
        <taxon>Pseudomonadota</taxon>
        <taxon>Alphaproteobacteria</taxon>
        <taxon>Rhodobacterales</taxon>
        <taxon>Paracoccaceae</taxon>
        <taxon>Pseudooceanicola</taxon>
    </lineage>
</organism>
<dbReference type="Proteomes" id="UP000231702">
    <property type="component" value="Unassembled WGS sequence"/>
</dbReference>
<dbReference type="InterPro" id="IPR011008">
    <property type="entry name" value="Dimeric_a/b-barrel"/>
</dbReference>
<dbReference type="GO" id="GO:0004497">
    <property type="term" value="F:monooxygenase activity"/>
    <property type="evidence" value="ECO:0007669"/>
    <property type="project" value="UniProtKB-KW"/>
</dbReference>
<dbReference type="Pfam" id="PF03992">
    <property type="entry name" value="ABM"/>
    <property type="match status" value="1"/>
</dbReference>
<reference evidence="3 4" key="1">
    <citation type="submission" date="2017-09" db="EMBL/GenBank/DDBJ databases">
        <authorList>
            <person name="Ehlers B."/>
            <person name="Leendertz F.H."/>
        </authorList>
    </citation>
    <scope>NUCLEOTIDE SEQUENCE [LARGE SCALE GENOMIC DNA]</scope>
    <source>
        <strain evidence="3 4">CGMCC 1.12662</strain>
    </source>
</reference>
<evidence type="ECO:0000313" key="2">
    <source>
        <dbReference type="EMBL" id="PJE29159.1"/>
    </source>
</evidence>
<dbReference type="Gene3D" id="3.30.70.100">
    <property type="match status" value="1"/>
</dbReference>
<gene>
    <name evidence="2" type="ORF">CVM39_12035</name>
    <name evidence="3" type="ORF">SAMN06297129_0956</name>
</gene>
<proteinExistence type="predicted"/>
<evidence type="ECO:0000313" key="3">
    <source>
        <dbReference type="EMBL" id="SNY46414.1"/>
    </source>
</evidence>
<keyword evidence="3" id="KW-0560">Oxidoreductase</keyword>